<dbReference type="EMBL" id="CAADIW010000007">
    <property type="protein sequence ID" value="VFS16787.1"/>
    <property type="molecule type" value="Genomic_DNA"/>
</dbReference>
<protein>
    <submittedName>
        <fullName evidence="1">AraC family transcriptional regulator</fullName>
    </submittedName>
</protein>
<evidence type="ECO:0000313" key="1">
    <source>
        <dbReference type="EMBL" id="VFS16787.1"/>
    </source>
</evidence>
<name>A0A484X0T0_9ENTR</name>
<proteinExistence type="predicted"/>
<dbReference type="AlphaFoldDB" id="A0A484X0T0"/>
<reference evidence="1 2" key="1">
    <citation type="submission" date="2019-03" db="EMBL/GenBank/DDBJ databases">
        <authorList>
            <consortium name="Pathogen Informatics"/>
        </authorList>
    </citation>
    <scope>NUCLEOTIDE SEQUENCE [LARGE SCALE GENOMIC DNA]</scope>
    <source>
        <strain evidence="1 2">NCTC12126</strain>
    </source>
</reference>
<evidence type="ECO:0000313" key="2">
    <source>
        <dbReference type="Proteomes" id="UP000351155"/>
    </source>
</evidence>
<dbReference type="Proteomes" id="UP000351155">
    <property type="component" value="Unassembled WGS sequence"/>
</dbReference>
<sequence>MRDNSLPADQQFFADLFSGLVLNPQQLGRVWFAHRPSSTSSGTVALEWPRLDVVLRGEYGNLLIAEQKAIRQGEMLFLPSRTVCSPTFARPVMLLSIIFAPSWLGLAFQDARSGQAVEPQRKVELPHPERGECAAMLTALTHLSASPQDQDIIQPLVLSLLNWCRKRVSSLPEPGMSRGDFLYQSICSWIQVNYAGALTRESVAALFNISPNHLSAPVFAAGHHEFCGLCSLGAYGKSADDPAKISPAGGGSGEALRLSRQRLLLPPVPASVWPDAGGSTARDFSSDQKVISALSRSSILCGESAAKSDARNALLTSFLAS</sequence>
<organism evidence="1 2">
    <name type="scientific">Enterobacter cancerogenus</name>
    <dbReference type="NCBI Taxonomy" id="69218"/>
    <lineage>
        <taxon>Bacteria</taxon>
        <taxon>Pseudomonadati</taxon>
        <taxon>Pseudomonadota</taxon>
        <taxon>Gammaproteobacteria</taxon>
        <taxon>Enterobacterales</taxon>
        <taxon>Enterobacteriaceae</taxon>
        <taxon>Enterobacter</taxon>
        <taxon>Enterobacter cloacae complex</taxon>
    </lineage>
</organism>
<accession>A0A484X0T0</accession>
<gene>
    <name evidence="1" type="primary">ypdC</name>
    <name evidence="1" type="ORF">NCTC12126_01531</name>
</gene>